<dbReference type="EMBL" id="CP031035">
    <property type="protein sequence ID" value="QDZ19065.1"/>
    <property type="molecule type" value="Genomic_DNA"/>
</dbReference>
<protein>
    <submittedName>
        <fullName evidence="3">Uncharacterized protein</fullName>
    </submittedName>
</protein>
<name>A0A5B8MH78_9CHLO</name>
<feature type="region of interest" description="Disordered" evidence="1">
    <location>
        <begin position="175"/>
        <end position="208"/>
    </location>
</feature>
<accession>A0A5B8MH78</accession>
<keyword evidence="4" id="KW-1185">Reference proteome</keyword>
<gene>
    <name evidence="3" type="ORF">A3770_02p15830</name>
    <name evidence="2" type="ORF">CPRI1469_LOCUS8480</name>
</gene>
<reference evidence="3 4" key="1">
    <citation type="submission" date="2018-07" db="EMBL/GenBank/DDBJ databases">
        <title>The complete nuclear genome of the prasinophyte Chloropicon primus (CCMP1205).</title>
        <authorList>
            <person name="Pombert J.-F."/>
            <person name="Otis C."/>
            <person name="Turmel M."/>
            <person name="Lemieux C."/>
        </authorList>
    </citation>
    <scope>NUCLEOTIDE SEQUENCE [LARGE SCALE GENOMIC DNA]</scope>
    <source>
        <strain evidence="3 4">CCMP1205</strain>
    </source>
</reference>
<dbReference type="AlphaFoldDB" id="A0A5B8MH78"/>
<reference evidence="2" key="2">
    <citation type="submission" date="2021-01" db="EMBL/GenBank/DDBJ databases">
        <authorList>
            <person name="Corre E."/>
            <person name="Pelletier E."/>
            <person name="Niang G."/>
            <person name="Scheremetjew M."/>
            <person name="Finn R."/>
            <person name="Kale V."/>
            <person name="Holt S."/>
            <person name="Cochrane G."/>
            <person name="Meng A."/>
            <person name="Brown T."/>
            <person name="Cohen L."/>
        </authorList>
    </citation>
    <scope>NUCLEOTIDE SEQUENCE</scope>
    <source>
        <strain evidence="2">CCMP1205</strain>
    </source>
</reference>
<sequence length="220" mass="23530">MEEYYDKVRKGVRTKEVAEAASYCGLFGVVLGGAREWRNTTNLITEGAILQEEEKLRRKYPDKSFATPKMKRMLRYHASKEAHGLRMLKVCTSATKTCIAFGLISAAYVAVEQGVEAVRENADAWGSVCAGSALGTVIGVRWMGVRGAGVGALAGGALSFPFGHLKTLARSLEGNEAEGKDAQEVETVDRGVPTAPVPGGGAEETGKPSLWGRLVKRIKG</sequence>
<evidence type="ECO:0000313" key="3">
    <source>
        <dbReference type="EMBL" id="QDZ19065.1"/>
    </source>
</evidence>
<feature type="compositionally biased region" description="Basic and acidic residues" evidence="1">
    <location>
        <begin position="177"/>
        <end position="189"/>
    </location>
</feature>
<organism evidence="3 4">
    <name type="scientific">Chloropicon primus</name>
    <dbReference type="NCBI Taxonomy" id="1764295"/>
    <lineage>
        <taxon>Eukaryota</taxon>
        <taxon>Viridiplantae</taxon>
        <taxon>Chlorophyta</taxon>
        <taxon>Chloropicophyceae</taxon>
        <taxon>Chloropicales</taxon>
        <taxon>Chloropicaceae</taxon>
        <taxon>Chloropicon</taxon>
    </lineage>
</organism>
<evidence type="ECO:0000313" key="4">
    <source>
        <dbReference type="Proteomes" id="UP000316726"/>
    </source>
</evidence>
<proteinExistence type="predicted"/>
<evidence type="ECO:0000313" key="2">
    <source>
        <dbReference type="EMBL" id="CAD9719614.1"/>
    </source>
</evidence>
<evidence type="ECO:0000256" key="1">
    <source>
        <dbReference type="SAM" id="MobiDB-lite"/>
    </source>
</evidence>
<dbReference type="Proteomes" id="UP000316726">
    <property type="component" value="Chromosome 2"/>
</dbReference>
<dbReference type="EMBL" id="HBHL01012898">
    <property type="protein sequence ID" value="CAD9719614.1"/>
    <property type="molecule type" value="Transcribed_RNA"/>
</dbReference>